<dbReference type="PANTHER" id="PTHR21089">
    <property type="entry name" value="SHIKIMATE DEHYDROGENASE"/>
    <property type="match status" value="1"/>
</dbReference>
<dbReference type="Gene3D" id="3.40.50.10860">
    <property type="entry name" value="Leucine Dehydrogenase, chain A, domain 1"/>
    <property type="match status" value="1"/>
</dbReference>
<sequence>MNKMNSVSTSFVPDGKTKYCFLFGASIEKSLSPELHTKWFQIENLNCIYLPMPIRTVELFTALLLNIVETEGFIGGNITAPYKNSVVNMNIFTMTATVHAIQAANTIYQDNRGNWCLDNTDIFGVEKSIQHLITKEEKYYALVLGGGGAAAAALYNCSEDKNCLKTFCFTRNPSKTIACFPFLMQQRDVETHFLVNEELEKTIEQISQDKVKLVLINTLPIGFATNETNPYALYVIEQALFKIKKNNIFYFDMIYADTMAISFARKNKIKAINGKKMLEEQAKKSFALWRNQLIKS</sequence>
<dbReference type="InterPro" id="IPR046346">
    <property type="entry name" value="Aminoacid_DH-like_N_sf"/>
</dbReference>
<evidence type="ECO:0000313" key="5">
    <source>
        <dbReference type="EMBL" id="BBH51781.1"/>
    </source>
</evidence>
<dbReference type="AlphaFoldDB" id="A0A4P2VGN0"/>
<evidence type="ECO:0000256" key="3">
    <source>
        <dbReference type="ARBA" id="ARBA00023141"/>
    </source>
</evidence>
<name>A0A4P2VGN0_FLUSA</name>
<dbReference type="OrthoDB" id="9776868at2"/>
<dbReference type="SUPFAM" id="SSF51735">
    <property type="entry name" value="NAD(P)-binding Rossmann-fold domains"/>
    <property type="match status" value="1"/>
</dbReference>
<feature type="domain" description="Shikimate dehydrogenase substrate binding N-terminal" evidence="4">
    <location>
        <begin position="22"/>
        <end position="107"/>
    </location>
</feature>
<dbReference type="KEGG" id="sbf:JCM31447_01990"/>
<dbReference type="GO" id="GO:0009073">
    <property type="term" value="P:aromatic amino acid family biosynthetic process"/>
    <property type="evidence" value="ECO:0007669"/>
    <property type="project" value="UniProtKB-KW"/>
</dbReference>
<evidence type="ECO:0000259" key="4">
    <source>
        <dbReference type="Pfam" id="PF08501"/>
    </source>
</evidence>
<dbReference type="Pfam" id="PF08501">
    <property type="entry name" value="Shikimate_dh_N"/>
    <property type="match status" value="1"/>
</dbReference>
<keyword evidence="3" id="KW-0057">Aromatic amino acid biosynthesis</keyword>
<dbReference type="RefSeq" id="WP_130605655.1">
    <property type="nucleotide sequence ID" value="NZ_AP019368.1"/>
</dbReference>
<evidence type="ECO:0000256" key="1">
    <source>
        <dbReference type="ARBA" id="ARBA00004871"/>
    </source>
</evidence>
<dbReference type="GO" id="GO:0019632">
    <property type="term" value="P:shikimate metabolic process"/>
    <property type="evidence" value="ECO:0007669"/>
    <property type="project" value="TreeGrafter"/>
</dbReference>
<gene>
    <name evidence="5" type="ORF">JCM31447_01990</name>
</gene>
<dbReference type="GO" id="GO:0009423">
    <property type="term" value="P:chorismate biosynthetic process"/>
    <property type="evidence" value="ECO:0007669"/>
    <property type="project" value="TreeGrafter"/>
</dbReference>
<proteinExistence type="predicted"/>
<dbReference type="EMBL" id="AP019368">
    <property type="protein sequence ID" value="BBH51781.1"/>
    <property type="molecule type" value="Genomic_DNA"/>
</dbReference>
<dbReference type="SUPFAM" id="SSF53223">
    <property type="entry name" value="Aminoacid dehydrogenase-like, N-terminal domain"/>
    <property type="match status" value="1"/>
</dbReference>
<keyword evidence="2" id="KW-0560">Oxidoreductase</keyword>
<dbReference type="InterPro" id="IPR022893">
    <property type="entry name" value="Shikimate_DH_fam"/>
</dbReference>
<evidence type="ECO:0000313" key="6">
    <source>
        <dbReference type="Proteomes" id="UP000291236"/>
    </source>
</evidence>
<dbReference type="Gene3D" id="3.40.50.720">
    <property type="entry name" value="NAD(P)-binding Rossmann-like Domain"/>
    <property type="match status" value="1"/>
</dbReference>
<organism evidence="5 6">
    <name type="scientific">Fluviispira sanaruensis</name>
    <dbReference type="NCBI Taxonomy" id="2493639"/>
    <lineage>
        <taxon>Bacteria</taxon>
        <taxon>Pseudomonadati</taxon>
        <taxon>Bdellovibrionota</taxon>
        <taxon>Oligoflexia</taxon>
        <taxon>Silvanigrellales</taxon>
        <taxon>Silvanigrellaceae</taxon>
        <taxon>Fluviispira</taxon>
    </lineage>
</organism>
<dbReference type="InterPro" id="IPR036291">
    <property type="entry name" value="NAD(P)-bd_dom_sf"/>
</dbReference>
<dbReference type="Proteomes" id="UP000291236">
    <property type="component" value="Chromosome"/>
</dbReference>
<protein>
    <submittedName>
        <fullName evidence="5">Shikimate dehydrogenase</fullName>
    </submittedName>
</protein>
<evidence type="ECO:0000256" key="2">
    <source>
        <dbReference type="ARBA" id="ARBA00023002"/>
    </source>
</evidence>
<dbReference type="InterPro" id="IPR013708">
    <property type="entry name" value="Shikimate_DH-bd_N"/>
</dbReference>
<keyword evidence="3" id="KW-0028">Amino-acid biosynthesis</keyword>
<comment type="pathway">
    <text evidence="1">Metabolic intermediate biosynthesis; chorismate biosynthesis; chorismate from D-erythrose 4-phosphate and phosphoenolpyruvate: step 4/7.</text>
</comment>
<reference evidence="5 6" key="1">
    <citation type="submission" date="2018-12" db="EMBL/GenBank/DDBJ databases">
        <title>Rubrispira sanarue gen. nov., sp., nov., a member of the order Silvanigrellales, isolated from a brackish lake in Hamamatsu Japan.</title>
        <authorList>
            <person name="Maejima Y."/>
            <person name="Iino T."/>
            <person name="Muraguchi Y."/>
            <person name="Fukuda K."/>
            <person name="Nojiri H."/>
            <person name="Ohkuma M."/>
            <person name="Moriuchi R."/>
            <person name="Dohra H."/>
            <person name="Kimbara K."/>
            <person name="Shintani M."/>
        </authorList>
    </citation>
    <scope>NUCLEOTIDE SEQUENCE [LARGE SCALE GENOMIC DNA]</scope>
    <source>
        <strain evidence="5 6">RF1110005</strain>
    </source>
</reference>
<keyword evidence="6" id="KW-1185">Reference proteome</keyword>
<accession>A0A4P2VGN0</accession>
<dbReference type="GO" id="GO:0004764">
    <property type="term" value="F:shikimate 3-dehydrogenase (NADP+) activity"/>
    <property type="evidence" value="ECO:0007669"/>
    <property type="project" value="InterPro"/>
</dbReference>
<dbReference type="PANTHER" id="PTHR21089:SF1">
    <property type="entry name" value="BIFUNCTIONAL 3-DEHYDROQUINATE DEHYDRATASE_SHIKIMATE DEHYDROGENASE, CHLOROPLASTIC"/>
    <property type="match status" value="1"/>
</dbReference>